<sequence>MTNANAAGINGPTLEVLAFKSVLYNGQSRNVPQRVRHELWRRLLCDEFTDTHLQLYLHETNHLGEVLKLLFDRRSFDMTTTTTTPLITTLIYHHANAVTRFHEFINKNLTDLTPHETLQFVLVYLYLNDSKESFLPERFAVWWLKSDKNKCKWCSSSDDDDDDDDVFYVSSEKFFYTTVCCGKLKLSYHDHYEPQPLTDIVSDLKSYCVVCHRPLYIIKDMESYNFPKELYLCTLC</sequence>
<dbReference type="Proteomes" id="UP000297194">
    <property type="component" value="Segment"/>
</dbReference>
<accession>A0A2K9VSC4</accession>
<reference evidence="1" key="1">
    <citation type="journal article" date="2017" name="Virus Genes">
        <title>The complete genome sequence of a third distinct baculovirus isolated from the true armyworm, Mythimna unipuncta, contains two copies of the lef-7 gene.</title>
        <authorList>
            <person name="Harrison R.L."/>
            <person name="Mowery J.D."/>
            <person name="Rowley D.L."/>
            <person name="Bauchan G.R."/>
            <person name="Theilmann D.A."/>
            <person name="Rohrmann G.F."/>
            <person name="Erlandson M.A."/>
        </authorList>
    </citation>
    <scope>NUCLEOTIDE SEQUENCE [LARGE SCALE GENOMIC DNA]</scope>
    <source>
        <strain evidence="1">#7</strain>
    </source>
</reference>
<dbReference type="RefSeq" id="YP_009666765.1">
    <property type="nucleotide sequence ID" value="NC_043530.1"/>
</dbReference>
<protein>
    <submittedName>
        <fullName evidence="1">Uncharacterized protein</fullName>
    </submittedName>
</protein>
<dbReference type="GeneID" id="40527045"/>
<dbReference type="KEGG" id="vg:40527045"/>
<organism evidence="1 2">
    <name type="scientific">Mythimna unipuncta nucleopolyhedrovirus</name>
    <dbReference type="NCBI Taxonomy" id="447897"/>
    <lineage>
        <taxon>Viruses</taxon>
        <taxon>Viruses incertae sedis</taxon>
        <taxon>Naldaviricetes</taxon>
        <taxon>Lefavirales</taxon>
        <taxon>Baculoviridae</taxon>
        <taxon>Alphabaculovirus</taxon>
    </lineage>
</organism>
<name>A0A2K9VSC4_9ABAC</name>
<evidence type="ECO:0000313" key="2">
    <source>
        <dbReference type="Proteomes" id="UP000297194"/>
    </source>
</evidence>
<dbReference type="EMBL" id="MF375894">
    <property type="protein sequence ID" value="AUV65371.1"/>
    <property type="molecule type" value="Genomic_DNA"/>
</dbReference>
<proteinExistence type="predicted"/>
<keyword evidence="2" id="KW-1185">Reference proteome</keyword>
<evidence type="ECO:0000313" key="1">
    <source>
        <dbReference type="EMBL" id="AUV65371.1"/>
    </source>
</evidence>